<keyword evidence="2" id="KW-1185">Reference proteome</keyword>
<sequence>MTHMENRIARAEALLAEKGVNVSTKASLKIAIDQAGVARVKLADVKNHLHLVSMAVERVLETGHRLTAHEFNDERYSKAVTACAAIGFREALAALDRAIEFAERDLVAWRDAWKNIRTMTKERAA</sequence>
<proteinExistence type="predicted"/>
<dbReference type="Proteomes" id="UP000680348">
    <property type="component" value="Unassembled WGS sequence"/>
</dbReference>
<dbReference type="EMBL" id="JAGWCR010000004">
    <property type="protein sequence ID" value="MBS3648818.1"/>
    <property type="molecule type" value="Genomic_DNA"/>
</dbReference>
<protein>
    <submittedName>
        <fullName evidence="1">Uncharacterized protein</fullName>
    </submittedName>
</protein>
<accession>A0A942E0B9</accession>
<dbReference type="AlphaFoldDB" id="A0A942E0B9"/>
<dbReference type="RefSeq" id="WP_188254381.1">
    <property type="nucleotide sequence ID" value="NZ_JABVCF010000004.1"/>
</dbReference>
<reference evidence="1" key="1">
    <citation type="submission" date="2021-04" db="EMBL/GenBank/DDBJ databases">
        <title>Pseudaminobacter soli sp. nov., isolated from paddy soil contaminated by heavy metals.</title>
        <authorList>
            <person name="Zhang K."/>
        </authorList>
    </citation>
    <scope>NUCLEOTIDE SEQUENCE</scope>
    <source>
        <strain evidence="1">19-2017</strain>
    </source>
</reference>
<organism evidence="1 2">
    <name type="scientific">Pseudaminobacter soli</name>
    <name type="common">ex Zhang et al. 2022</name>
    <dbReference type="NCBI Taxonomy" id="2831468"/>
    <lineage>
        <taxon>Bacteria</taxon>
        <taxon>Pseudomonadati</taxon>
        <taxon>Pseudomonadota</taxon>
        <taxon>Alphaproteobacteria</taxon>
        <taxon>Hyphomicrobiales</taxon>
        <taxon>Phyllobacteriaceae</taxon>
        <taxon>Pseudaminobacter</taxon>
    </lineage>
</organism>
<gene>
    <name evidence="1" type="ORF">KEU06_09390</name>
</gene>
<name>A0A942E0B9_9HYPH</name>
<evidence type="ECO:0000313" key="1">
    <source>
        <dbReference type="EMBL" id="MBS3648818.1"/>
    </source>
</evidence>
<evidence type="ECO:0000313" key="2">
    <source>
        <dbReference type="Proteomes" id="UP000680348"/>
    </source>
</evidence>
<comment type="caution">
    <text evidence="1">The sequence shown here is derived from an EMBL/GenBank/DDBJ whole genome shotgun (WGS) entry which is preliminary data.</text>
</comment>